<keyword evidence="5 8" id="KW-1133">Transmembrane helix</keyword>
<sequence length="353" mass="37054">MTDLPATVKSTAAIYALAIVYAIVIGFSFMFTKLALRHADPFDMLAYRFALSFAALAIPVRAGWIRMPRRQEGRPRLPLLLVSLVYPTAFFGFQSVGLDAATTSGAGIFSATSPIFALLLGALLLKERASKLQLLSVLVSAFGLVFMTGISADALRGTSAVGGGLILLSAVALALYGVLARGLRTSYSAVELSYAMMRTGCLFFVGLALVRHLTQGTMSALLAPASEPGFWLPLLYIAIMSSLVSSWLSNFALSRIEAFKVSLFVNLGNLVSISSGVLIMGDDWSGAQTIGTICMLAGVIGANYCGGKRKTAENAEPSADVGEEILGGNKSADSSVEPSPEVSSGNKRVVSGT</sequence>
<evidence type="ECO:0000259" key="9">
    <source>
        <dbReference type="Pfam" id="PF00892"/>
    </source>
</evidence>
<feature type="transmembrane region" description="Helical" evidence="8">
    <location>
        <begin position="132"/>
        <end position="152"/>
    </location>
</feature>
<evidence type="ECO:0000256" key="8">
    <source>
        <dbReference type="SAM" id="Phobius"/>
    </source>
</evidence>
<feature type="domain" description="EamA" evidence="9">
    <location>
        <begin position="15"/>
        <end position="148"/>
    </location>
</feature>
<reference evidence="10 11" key="1">
    <citation type="submission" date="2022-10" db="EMBL/GenBank/DDBJ databases">
        <title>Comparative genomic analysis of Cohnella hashimotonis sp. nov., isolated from the International Space Station.</title>
        <authorList>
            <person name="Simpson A."/>
            <person name="Venkateswaran K."/>
        </authorList>
    </citation>
    <scope>NUCLEOTIDE SEQUENCE [LARGE SCALE GENOMIC DNA]</scope>
    <source>
        <strain evidence="10 11">DSM 18997</strain>
    </source>
</reference>
<feature type="transmembrane region" description="Helical" evidence="8">
    <location>
        <begin position="158"/>
        <end position="180"/>
    </location>
</feature>
<dbReference type="Proteomes" id="UP001153387">
    <property type="component" value="Unassembled WGS sequence"/>
</dbReference>
<dbReference type="InterPro" id="IPR037185">
    <property type="entry name" value="EmrE-like"/>
</dbReference>
<accession>A0A9X4QPX8</accession>
<dbReference type="PANTHER" id="PTHR32322">
    <property type="entry name" value="INNER MEMBRANE TRANSPORTER"/>
    <property type="match status" value="1"/>
</dbReference>
<dbReference type="RefSeq" id="WP_277568577.1">
    <property type="nucleotide sequence ID" value="NZ_JAPDHZ010000008.1"/>
</dbReference>
<feature type="transmembrane region" description="Helical" evidence="8">
    <location>
        <begin position="192"/>
        <end position="210"/>
    </location>
</feature>
<evidence type="ECO:0000256" key="5">
    <source>
        <dbReference type="ARBA" id="ARBA00022989"/>
    </source>
</evidence>
<keyword evidence="11" id="KW-1185">Reference proteome</keyword>
<feature type="compositionally biased region" description="Low complexity" evidence="7">
    <location>
        <begin position="334"/>
        <end position="344"/>
    </location>
</feature>
<evidence type="ECO:0000313" key="10">
    <source>
        <dbReference type="EMBL" id="MDG0794854.1"/>
    </source>
</evidence>
<evidence type="ECO:0000256" key="1">
    <source>
        <dbReference type="ARBA" id="ARBA00004651"/>
    </source>
</evidence>
<dbReference type="SUPFAM" id="SSF103481">
    <property type="entry name" value="Multidrug resistance efflux transporter EmrE"/>
    <property type="match status" value="2"/>
</dbReference>
<comment type="caution">
    <text evidence="10">The sequence shown here is derived from an EMBL/GenBank/DDBJ whole genome shotgun (WGS) entry which is preliminary data.</text>
</comment>
<comment type="subcellular location">
    <subcellularLocation>
        <location evidence="1">Cell membrane</location>
        <topology evidence="1">Multi-pass membrane protein</topology>
    </subcellularLocation>
</comment>
<feature type="transmembrane region" description="Helical" evidence="8">
    <location>
        <begin position="104"/>
        <end position="125"/>
    </location>
</feature>
<evidence type="ECO:0000256" key="7">
    <source>
        <dbReference type="SAM" id="MobiDB-lite"/>
    </source>
</evidence>
<feature type="transmembrane region" description="Helical" evidence="8">
    <location>
        <begin position="12"/>
        <end position="32"/>
    </location>
</feature>
<dbReference type="InterPro" id="IPR050638">
    <property type="entry name" value="AA-Vitamin_Transporters"/>
</dbReference>
<keyword evidence="3" id="KW-1003">Cell membrane</keyword>
<evidence type="ECO:0000256" key="4">
    <source>
        <dbReference type="ARBA" id="ARBA00022692"/>
    </source>
</evidence>
<dbReference type="InterPro" id="IPR000620">
    <property type="entry name" value="EamA_dom"/>
</dbReference>
<evidence type="ECO:0000313" key="11">
    <source>
        <dbReference type="Proteomes" id="UP001153387"/>
    </source>
</evidence>
<evidence type="ECO:0000256" key="6">
    <source>
        <dbReference type="ARBA" id="ARBA00023136"/>
    </source>
</evidence>
<feature type="transmembrane region" description="Helical" evidence="8">
    <location>
        <begin position="261"/>
        <end position="280"/>
    </location>
</feature>
<dbReference type="GO" id="GO:0005886">
    <property type="term" value="C:plasma membrane"/>
    <property type="evidence" value="ECO:0007669"/>
    <property type="project" value="UniProtKB-SubCell"/>
</dbReference>
<keyword evidence="4 8" id="KW-0812">Transmembrane</keyword>
<protein>
    <submittedName>
        <fullName evidence="10">DMT family transporter</fullName>
    </submittedName>
</protein>
<evidence type="ECO:0000256" key="3">
    <source>
        <dbReference type="ARBA" id="ARBA00022475"/>
    </source>
</evidence>
<feature type="transmembrane region" description="Helical" evidence="8">
    <location>
        <begin position="44"/>
        <end position="65"/>
    </location>
</feature>
<feature type="transmembrane region" description="Helical" evidence="8">
    <location>
        <begin position="77"/>
        <end position="98"/>
    </location>
</feature>
<comment type="similarity">
    <text evidence="2">Belongs to the EamA transporter family.</text>
</comment>
<evidence type="ECO:0000256" key="2">
    <source>
        <dbReference type="ARBA" id="ARBA00007362"/>
    </source>
</evidence>
<name>A0A9X4QPX8_9BACL</name>
<feature type="region of interest" description="Disordered" evidence="7">
    <location>
        <begin position="312"/>
        <end position="353"/>
    </location>
</feature>
<proteinExistence type="inferred from homology"/>
<dbReference type="Pfam" id="PF00892">
    <property type="entry name" value="EamA"/>
    <property type="match status" value="2"/>
</dbReference>
<dbReference type="AlphaFoldDB" id="A0A9X4QPX8"/>
<dbReference type="PANTHER" id="PTHR32322:SF18">
    <property type="entry name" value="S-ADENOSYLMETHIONINE_S-ADENOSYLHOMOCYSTEINE TRANSPORTER"/>
    <property type="match status" value="1"/>
</dbReference>
<feature type="transmembrane region" description="Helical" evidence="8">
    <location>
        <begin position="286"/>
        <end position="305"/>
    </location>
</feature>
<gene>
    <name evidence="10" type="ORF">OMP38_31520</name>
</gene>
<organism evidence="10 11">
    <name type="scientific">Cohnella ginsengisoli</name>
    <dbReference type="NCBI Taxonomy" id="425004"/>
    <lineage>
        <taxon>Bacteria</taxon>
        <taxon>Bacillati</taxon>
        <taxon>Bacillota</taxon>
        <taxon>Bacilli</taxon>
        <taxon>Bacillales</taxon>
        <taxon>Paenibacillaceae</taxon>
        <taxon>Cohnella</taxon>
    </lineage>
</organism>
<dbReference type="EMBL" id="JAPDHZ010000008">
    <property type="protein sequence ID" value="MDG0794854.1"/>
    <property type="molecule type" value="Genomic_DNA"/>
</dbReference>
<keyword evidence="6 8" id="KW-0472">Membrane</keyword>
<feature type="domain" description="EamA" evidence="9">
    <location>
        <begin position="164"/>
        <end position="302"/>
    </location>
</feature>
<feature type="transmembrane region" description="Helical" evidence="8">
    <location>
        <begin position="230"/>
        <end position="249"/>
    </location>
</feature>